<sequence>MDTDFTPLEPLSGAQTRSLRDTVERVCLARGLACTPHGRDAYLIGDAICGLANLASRVARVDEDDWYEEVHQWLANLDRIRQVRASEVTAENIYPRLTRSVDTADPDVNYPVEGLIPGLSMIFAADYPTHVSELPAASLFAHLGDTLNVGRMAVNNLHRLPVPAADFVDLEIDGSNNPVIAFEFDDFFAPSRLLYAGTFAKEHLAPSEHGFLVAAPTRDVLLFLPVDGDNILNQVNVFASTVDNLYTGGPGATCELTYHLTPNGGIDFVACVTNEGELYFRPNDYLSAKFFHLPEAGA</sequence>
<evidence type="ECO:0000313" key="1">
    <source>
        <dbReference type="EMBL" id="NKY21014.1"/>
    </source>
</evidence>
<dbReference type="AlphaFoldDB" id="A0A846X6B8"/>
<organism evidence="1 2">
    <name type="scientific">Tsukamurella spumae</name>
    <dbReference type="NCBI Taxonomy" id="44753"/>
    <lineage>
        <taxon>Bacteria</taxon>
        <taxon>Bacillati</taxon>
        <taxon>Actinomycetota</taxon>
        <taxon>Actinomycetes</taxon>
        <taxon>Mycobacteriales</taxon>
        <taxon>Tsukamurellaceae</taxon>
        <taxon>Tsukamurella</taxon>
    </lineage>
</organism>
<accession>A0A846X6B8</accession>
<gene>
    <name evidence="1" type="ORF">HF999_21945</name>
</gene>
<proteinExistence type="predicted"/>
<name>A0A846X6B8_9ACTN</name>
<dbReference type="EMBL" id="JAAXOQ010000061">
    <property type="protein sequence ID" value="NKY21014.1"/>
    <property type="molecule type" value="Genomic_DNA"/>
</dbReference>
<dbReference type="Proteomes" id="UP000582646">
    <property type="component" value="Unassembled WGS sequence"/>
</dbReference>
<keyword evidence="2" id="KW-1185">Reference proteome</keyword>
<dbReference type="RefSeq" id="WP_168547886.1">
    <property type="nucleotide sequence ID" value="NZ_BAAAKS010000059.1"/>
</dbReference>
<comment type="caution">
    <text evidence="1">The sequence shown here is derived from an EMBL/GenBank/DDBJ whole genome shotgun (WGS) entry which is preliminary data.</text>
</comment>
<protein>
    <submittedName>
        <fullName evidence="1">Uncharacterized protein</fullName>
    </submittedName>
</protein>
<evidence type="ECO:0000313" key="2">
    <source>
        <dbReference type="Proteomes" id="UP000582646"/>
    </source>
</evidence>
<reference evidence="1 2" key="1">
    <citation type="submission" date="2020-04" db="EMBL/GenBank/DDBJ databases">
        <title>MicrobeNet Type strains.</title>
        <authorList>
            <person name="Nicholson A.C."/>
        </authorList>
    </citation>
    <scope>NUCLEOTIDE SEQUENCE [LARGE SCALE GENOMIC DNA]</scope>
    <source>
        <strain evidence="1 2">DSM 44113</strain>
    </source>
</reference>